<gene>
    <name evidence="4" type="primary">nsrR</name>
    <name evidence="4" type="ORF">ERS852473_02192</name>
</gene>
<name>A0ABP2AS85_SARVE</name>
<proteinExistence type="predicted"/>
<dbReference type="Gene3D" id="1.10.10.10">
    <property type="entry name" value="Winged helix-like DNA-binding domain superfamily/Winged helix DNA-binding domain"/>
    <property type="match status" value="1"/>
</dbReference>
<organism evidence="4 5">
    <name type="scientific">Sarcina ventriculi</name>
    <name type="common">Clostridium ventriculi</name>
    <dbReference type="NCBI Taxonomy" id="1267"/>
    <lineage>
        <taxon>Bacteria</taxon>
        <taxon>Bacillati</taxon>
        <taxon>Bacillota</taxon>
        <taxon>Clostridia</taxon>
        <taxon>Eubacteriales</taxon>
        <taxon>Clostridiaceae</taxon>
        <taxon>Sarcina</taxon>
    </lineage>
</organism>
<accession>A0ABP2AS85</accession>
<dbReference type="EMBL" id="CYZR01000009">
    <property type="protein sequence ID" value="CUO20359.1"/>
    <property type="molecule type" value="Genomic_DNA"/>
</dbReference>
<dbReference type="Proteomes" id="UP000095488">
    <property type="component" value="Unassembled WGS sequence"/>
</dbReference>
<dbReference type="PROSITE" id="PS51197">
    <property type="entry name" value="HTH_RRF2_2"/>
    <property type="match status" value="1"/>
</dbReference>
<dbReference type="Pfam" id="PF02082">
    <property type="entry name" value="Rrf2"/>
    <property type="match status" value="1"/>
</dbReference>
<dbReference type="NCBIfam" id="TIGR00738">
    <property type="entry name" value="rrf2_super"/>
    <property type="match status" value="1"/>
</dbReference>
<dbReference type="SUPFAM" id="SSF46785">
    <property type="entry name" value="Winged helix' DNA-binding domain"/>
    <property type="match status" value="1"/>
</dbReference>
<dbReference type="RefSeq" id="WP_055260177.1">
    <property type="nucleotide sequence ID" value="NZ_BCMV01000027.1"/>
</dbReference>
<comment type="cofactor">
    <cofactor evidence="2">
        <name>[2Fe-2S] cluster</name>
        <dbReference type="ChEBI" id="CHEBI:190135"/>
    </cofactor>
</comment>
<evidence type="ECO:0000313" key="5">
    <source>
        <dbReference type="Proteomes" id="UP000095488"/>
    </source>
</evidence>
<keyword evidence="1" id="KW-0238">DNA-binding</keyword>
<evidence type="ECO:0000256" key="1">
    <source>
        <dbReference type="ARBA" id="ARBA00023125"/>
    </source>
</evidence>
<evidence type="ECO:0000256" key="2">
    <source>
        <dbReference type="ARBA" id="ARBA00034078"/>
    </source>
</evidence>
<sequence length="131" mass="15041">MYLSKFSDYSFRILIHLAKNQNKLCTVEELANSFQISEHHVKKIVHKLAKTDYITSIKGRNGGLSLGMDPKNINLGEVLEITEDNLDIVECFCEESNTCNLNKNCKFKRVIYDALGSFIDEFKNYSLQDII</sequence>
<dbReference type="PANTHER" id="PTHR33221:SF4">
    <property type="entry name" value="HTH-TYPE TRANSCRIPTIONAL REPRESSOR NSRR"/>
    <property type="match status" value="1"/>
</dbReference>
<comment type="caution">
    <text evidence="4">The sequence shown here is derived from an EMBL/GenBank/DDBJ whole genome shotgun (WGS) entry which is preliminary data.</text>
</comment>
<protein>
    <recommendedName>
        <fullName evidence="3">HTH-type transcriptional regulator NsrR</fullName>
    </recommendedName>
</protein>
<dbReference type="InterPro" id="IPR000944">
    <property type="entry name" value="Tscrpt_reg_Rrf2"/>
</dbReference>
<reference evidence="4 5" key="1">
    <citation type="submission" date="2015-09" db="EMBL/GenBank/DDBJ databases">
        <authorList>
            <consortium name="Pathogen Informatics"/>
            <person name="Wu L."/>
            <person name="Ma J."/>
        </authorList>
    </citation>
    <scope>NUCLEOTIDE SEQUENCE [LARGE SCALE GENOMIC DNA]</scope>
    <source>
        <strain evidence="4 5">2789STDY5834858</strain>
    </source>
</reference>
<dbReference type="InterPro" id="IPR036388">
    <property type="entry name" value="WH-like_DNA-bd_sf"/>
</dbReference>
<dbReference type="InterPro" id="IPR036390">
    <property type="entry name" value="WH_DNA-bd_sf"/>
</dbReference>
<keyword evidence="5" id="KW-1185">Reference proteome</keyword>
<evidence type="ECO:0000313" key="4">
    <source>
        <dbReference type="EMBL" id="CUO20359.1"/>
    </source>
</evidence>
<dbReference type="PANTHER" id="PTHR33221">
    <property type="entry name" value="WINGED HELIX-TURN-HELIX TRANSCRIPTIONAL REGULATOR, RRF2 FAMILY"/>
    <property type="match status" value="1"/>
</dbReference>
<evidence type="ECO:0000256" key="3">
    <source>
        <dbReference type="ARBA" id="ARBA00040173"/>
    </source>
</evidence>